<sequence length="256" mass="27118">MKRTLLTSATLLTLINLPIVVLAENAAHTSQLLSTKQCEQCQLSSAGLVMAELSGAKLAGSDLTRANLSRANLTGADLRGAKLTGASLYGANLVGADLTGADLTAVDLRGAYLYNAKMVGVDLSTAYMEGAIGVPNQSGTAEDFYRWAAIEGQKGNYEVAIERYNQALALKPQLAGAYLGRGLARYRLGDEPGATQDAKIAGQIFKEQQNQPGYQASQDFVKALEIAKQPEKERKSGSSFVNVLGGIASMLLQFLL</sequence>
<dbReference type="AlphaFoldDB" id="A0A2T1C7N2"/>
<comment type="caution">
    <text evidence="3">The sequence shown here is derived from an EMBL/GenBank/DDBJ whole genome shotgun (WGS) entry which is preliminary data.</text>
</comment>
<keyword evidence="2" id="KW-0732">Signal</keyword>
<dbReference type="SUPFAM" id="SSF141571">
    <property type="entry name" value="Pentapeptide repeat-like"/>
    <property type="match status" value="1"/>
</dbReference>
<evidence type="ECO:0000313" key="3">
    <source>
        <dbReference type="EMBL" id="PSB04168.1"/>
    </source>
</evidence>
<name>A0A2T1C7N2_9CYAN</name>
<dbReference type="PANTHER" id="PTHR47200">
    <property type="entry name" value="THYLAKOID LUMENAL 15 KDA PROTEIN 1, CHLOROPLASTIC"/>
    <property type="match status" value="1"/>
</dbReference>
<dbReference type="Gene3D" id="1.25.40.10">
    <property type="entry name" value="Tetratricopeptide repeat domain"/>
    <property type="match status" value="1"/>
</dbReference>
<protein>
    <submittedName>
        <fullName evidence="3">Uncharacterized protein</fullName>
    </submittedName>
</protein>
<evidence type="ECO:0000256" key="1">
    <source>
        <dbReference type="PROSITE-ProRule" id="PRU00339"/>
    </source>
</evidence>
<keyword evidence="1" id="KW-0802">TPR repeat</keyword>
<reference evidence="3 4" key="1">
    <citation type="submission" date="2018-02" db="EMBL/GenBank/DDBJ databases">
        <authorList>
            <person name="Cohen D.B."/>
            <person name="Kent A.D."/>
        </authorList>
    </citation>
    <scope>NUCLEOTIDE SEQUENCE [LARGE SCALE GENOMIC DNA]</scope>
    <source>
        <strain evidence="3 4">CCAP 1448/3</strain>
    </source>
</reference>
<organism evidence="3 4">
    <name type="scientific">Merismopedia glauca CCAP 1448/3</name>
    <dbReference type="NCBI Taxonomy" id="1296344"/>
    <lineage>
        <taxon>Bacteria</taxon>
        <taxon>Bacillati</taxon>
        <taxon>Cyanobacteriota</taxon>
        <taxon>Cyanophyceae</taxon>
        <taxon>Synechococcales</taxon>
        <taxon>Merismopediaceae</taxon>
        <taxon>Merismopedia</taxon>
    </lineage>
</organism>
<dbReference type="PANTHER" id="PTHR47200:SF2">
    <property type="entry name" value="THYLAKOID LUMENAL 15 KDA PROTEIN 1, CHLOROPLASTIC"/>
    <property type="match status" value="1"/>
</dbReference>
<gene>
    <name evidence="3" type="ORF">C7B64_05360</name>
</gene>
<feature type="chain" id="PRO_5015536295" evidence="2">
    <location>
        <begin position="24"/>
        <end position="256"/>
    </location>
</feature>
<dbReference type="PROSITE" id="PS50005">
    <property type="entry name" value="TPR"/>
    <property type="match status" value="1"/>
</dbReference>
<dbReference type="Pfam" id="PF13414">
    <property type="entry name" value="TPR_11"/>
    <property type="match status" value="1"/>
</dbReference>
<keyword evidence="4" id="KW-1185">Reference proteome</keyword>
<dbReference type="Proteomes" id="UP000238762">
    <property type="component" value="Unassembled WGS sequence"/>
</dbReference>
<reference evidence="3 4" key="2">
    <citation type="submission" date="2018-03" db="EMBL/GenBank/DDBJ databases">
        <title>The ancient ancestry and fast evolution of plastids.</title>
        <authorList>
            <person name="Moore K.R."/>
            <person name="Magnabosco C."/>
            <person name="Momper L."/>
            <person name="Gold D.A."/>
            <person name="Bosak T."/>
            <person name="Fournier G.P."/>
        </authorList>
    </citation>
    <scope>NUCLEOTIDE SEQUENCE [LARGE SCALE GENOMIC DNA]</scope>
    <source>
        <strain evidence="3 4">CCAP 1448/3</strain>
    </source>
</reference>
<feature type="repeat" description="TPR" evidence="1">
    <location>
        <begin position="141"/>
        <end position="174"/>
    </location>
</feature>
<proteinExistence type="predicted"/>
<dbReference type="InterPro" id="IPR011990">
    <property type="entry name" value="TPR-like_helical_dom_sf"/>
</dbReference>
<feature type="signal peptide" evidence="2">
    <location>
        <begin position="1"/>
        <end position="23"/>
    </location>
</feature>
<dbReference type="Pfam" id="PF00805">
    <property type="entry name" value="Pentapeptide"/>
    <property type="match status" value="2"/>
</dbReference>
<dbReference type="EMBL" id="PVWJ01000017">
    <property type="protein sequence ID" value="PSB04168.1"/>
    <property type="molecule type" value="Genomic_DNA"/>
</dbReference>
<dbReference type="Gene3D" id="2.160.20.80">
    <property type="entry name" value="E3 ubiquitin-protein ligase SopA"/>
    <property type="match status" value="1"/>
</dbReference>
<dbReference type="RefSeq" id="WP_106287623.1">
    <property type="nucleotide sequence ID" value="NZ_CAWNTC010000213.1"/>
</dbReference>
<dbReference type="SUPFAM" id="SSF48452">
    <property type="entry name" value="TPR-like"/>
    <property type="match status" value="1"/>
</dbReference>
<evidence type="ECO:0000313" key="4">
    <source>
        <dbReference type="Proteomes" id="UP000238762"/>
    </source>
</evidence>
<evidence type="ECO:0000256" key="2">
    <source>
        <dbReference type="SAM" id="SignalP"/>
    </source>
</evidence>
<dbReference type="InterPro" id="IPR019734">
    <property type="entry name" value="TPR_rpt"/>
</dbReference>
<accession>A0A2T1C7N2</accession>
<dbReference type="InterPro" id="IPR001646">
    <property type="entry name" value="5peptide_repeat"/>
</dbReference>
<dbReference type="InterPro" id="IPR044213">
    <property type="entry name" value="At2g44920-like"/>
</dbReference>
<dbReference type="OrthoDB" id="481042at2"/>